<dbReference type="HOGENOM" id="CLU_140449_0_0_1"/>
<dbReference type="Proteomes" id="UP000019376">
    <property type="component" value="Unassembled WGS sequence"/>
</dbReference>
<sequence length="151" mass="17056">MFDYLGPYFDGEGVSLDERIGVVQKLQNAFVVMKIVVVHTTVQIVTKSGLFGLLGDAFVQLIDVTDESRLDALFKFAEECESDTTGPIACKQDFCRKSADSYSKTLKEKLASTLGQSLSLSLRPAIMFRFCPHFCNHSSLHRWKLFYESKR</sequence>
<dbReference type="EMBL" id="KB644412">
    <property type="protein sequence ID" value="EPS30721.1"/>
    <property type="molecule type" value="Genomic_DNA"/>
</dbReference>
<keyword evidence="2" id="KW-1185">Reference proteome</keyword>
<protein>
    <submittedName>
        <fullName evidence="1">Uncharacterized protein</fullName>
    </submittedName>
</protein>
<reference evidence="1 2" key="1">
    <citation type="journal article" date="2013" name="PLoS ONE">
        <title>Genomic and secretomic analyses reveal unique features of the lignocellulolytic enzyme system of Penicillium decumbens.</title>
        <authorList>
            <person name="Liu G."/>
            <person name="Zhang L."/>
            <person name="Wei X."/>
            <person name="Zou G."/>
            <person name="Qin Y."/>
            <person name="Ma L."/>
            <person name="Li J."/>
            <person name="Zheng H."/>
            <person name="Wang S."/>
            <person name="Wang C."/>
            <person name="Xun L."/>
            <person name="Zhao G.-P."/>
            <person name="Zhou Z."/>
            <person name="Qu Y."/>
        </authorList>
    </citation>
    <scope>NUCLEOTIDE SEQUENCE [LARGE SCALE GENOMIC DNA]</scope>
    <source>
        <strain evidence="2">114-2 / CGMCC 5302</strain>
    </source>
</reference>
<name>S7ZQ07_PENO1</name>
<evidence type="ECO:0000313" key="2">
    <source>
        <dbReference type="Proteomes" id="UP000019376"/>
    </source>
</evidence>
<proteinExistence type="predicted"/>
<dbReference type="PhylomeDB" id="S7ZQ07"/>
<gene>
    <name evidence="1" type="ORF">PDE_05673</name>
</gene>
<accession>S7ZQ07</accession>
<evidence type="ECO:0000313" key="1">
    <source>
        <dbReference type="EMBL" id="EPS30721.1"/>
    </source>
</evidence>
<dbReference type="OrthoDB" id="3540486at2759"/>
<organism evidence="1 2">
    <name type="scientific">Penicillium oxalicum (strain 114-2 / CGMCC 5302)</name>
    <name type="common">Penicillium decumbens</name>
    <dbReference type="NCBI Taxonomy" id="933388"/>
    <lineage>
        <taxon>Eukaryota</taxon>
        <taxon>Fungi</taxon>
        <taxon>Dikarya</taxon>
        <taxon>Ascomycota</taxon>
        <taxon>Pezizomycotina</taxon>
        <taxon>Eurotiomycetes</taxon>
        <taxon>Eurotiomycetidae</taxon>
        <taxon>Eurotiales</taxon>
        <taxon>Aspergillaceae</taxon>
        <taxon>Penicillium</taxon>
    </lineage>
</organism>
<dbReference type="AlphaFoldDB" id="S7ZQ07"/>
<dbReference type="STRING" id="933388.S7ZQ07"/>